<dbReference type="PANTHER" id="PTHR43280">
    <property type="entry name" value="ARAC-FAMILY TRANSCRIPTIONAL REGULATOR"/>
    <property type="match status" value="1"/>
</dbReference>
<comment type="caution">
    <text evidence="6">The sequence shown here is derived from an EMBL/GenBank/DDBJ whole genome shotgun (WGS) entry which is preliminary data.</text>
</comment>
<feature type="transmembrane region" description="Helical" evidence="4">
    <location>
        <begin position="294"/>
        <end position="313"/>
    </location>
</feature>
<keyword evidence="4" id="KW-0812">Transmembrane</keyword>
<keyword evidence="1" id="KW-0805">Transcription regulation</keyword>
<evidence type="ECO:0000256" key="1">
    <source>
        <dbReference type="ARBA" id="ARBA00023015"/>
    </source>
</evidence>
<feature type="transmembrane region" description="Helical" evidence="4">
    <location>
        <begin position="14"/>
        <end position="36"/>
    </location>
</feature>
<proteinExistence type="predicted"/>
<keyword evidence="3" id="KW-0804">Transcription</keyword>
<gene>
    <name evidence="6" type="ORF">J2Z65_005673</name>
</gene>
<evidence type="ECO:0000313" key="7">
    <source>
        <dbReference type="Proteomes" id="UP001519344"/>
    </source>
</evidence>
<dbReference type="InterPro" id="IPR018060">
    <property type="entry name" value="HTH_AraC"/>
</dbReference>
<dbReference type="Gene3D" id="1.10.10.60">
    <property type="entry name" value="Homeodomain-like"/>
    <property type="match status" value="2"/>
</dbReference>
<name>A0ABS4I8K4_9BACL</name>
<dbReference type="InterPro" id="IPR018062">
    <property type="entry name" value="HTH_AraC-typ_CS"/>
</dbReference>
<evidence type="ECO:0000256" key="3">
    <source>
        <dbReference type="ARBA" id="ARBA00023163"/>
    </source>
</evidence>
<keyword evidence="2" id="KW-0238">DNA-binding</keyword>
<dbReference type="InterPro" id="IPR009057">
    <property type="entry name" value="Homeodomain-like_sf"/>
</dbReference>
<dbReference type="RefSeq" id="WP_167068825.1">
    <property type="nucleotide sequence ID" value="NZ_JAAOZR010000097.1"/>
</dbReference>
<evidence type="ECO:0000259" key="5">
    <source>
        <dbReference type="PROSITE" id="PS01124"/>
    </source>
</evidence>
<keyword evidence="4" id="KW-0472">Membrane</keyword>
<sequence length="722" mass="83105">MTIFPINKSLFRHVFTSFIVLILIFSSFSLLIFWMLKSHLRSEMIEQNHLTLQKVAERYQFQLDKIREALFKQFTDKDVITLNNQVILKKDAETLTTRPIVLDIQSIVGDSELYLDNMILLFRSANLAINKFGPGTNEELFANLYASKPYPLPYWQTQFQRTDNFVLHPAASFGASSADPTAKTLIPYSIKPSLADNMLIAMIDADRLRDAMLKENPNLDLTIVGPGQDLIYQTNRSSATKLPETLFSSPPAERAYLLENGIYYVDYQNDDSMHFIMRITNPDFAAKILRLDNLMIILLGISIVIAFIVSIFFSKRINHPVRQLLKEKVQIQQELKDQQSELTNYHFINKLKNINLESGEWPHIQGTEETYTIVLYELRFRAAAFVEVPLSKEQISQSVGAHLKRLADERIPGSHTFQIEHHQFLSVFPGNERDRIVAMLEELKQVLDQDRRCCLVTAAVSSAFEHSIQFGYAYRQVNEMAMQAKLLDETQTITEFRSDLSTYVLTLSQEQDLTAVLKAGKEQETLDLFLPWLQELDHKEASVDVFRHMTLAVTDKAKMVLEHYKVQAEALWQLKPLLLQLDECCTVEEYRITFQAYFRAVTQIIREKKEANDPIVDLVLRVIHEQFAEDLSLDVLADQLNLSTSYLSTYIKEKTGANFMEHLHDRRVSNAKELLHTTDLNIQDIGMQVGYRNISSFNRMFKNRTGSSPGEFRKAKLTSKSS</sequence>
<dbReference type="PRINTS" id="PR00032">
    <property type="entry name" value="HTHARAC"/>
</dbReference>
<protein>
    <submittedName>
        <fullName evidence="6">AraC-like DNA-binding protein</fullName>
    </submittedName>
</protein>
<dbReference type="InterPro" id="IPR020449">
    <property type="entry name" value="Tscrpt_reg_AraC-type_HTH"/>
</dbReference>
<evidence type="ECO:0000256" key="4">
    <source>
        <dbReference type="SAM" id="Phobius"/>
    </source>
</evidence>
<evidence type="ECO:0000256" key="2">
    <source>
        <dbReference type="ARBA" id="ARBA00023125"/>
    </source>
</evidence>
<dbReference type="Proteomes" id="UP001519344">
    <property type="component" value="Unassembled WGS sequence"/>
</dbReference>
<feature type="domain" description="HTH araC/xylS-type" evidence="5">
    <location>
        <begin position="617"/>
        <end position="715"/>
    </location>
</feature>
<dbReference type="PROSITE" id="PS00041">
    <property type="entry name" value="HTH_ARAC_FAMILY_1"/>
    <property type="match status" value="1"/>
</dbReference>
<dbReference type="SMART" id="SM00342">
    <property type="entry name" value="HTH_ARAC"/>
    <property type="match status" value="1"/>
</dbReference>
<dbReference type="Pfam" id="PF12833">
    <property type="entry name" value="HTH_18"/>
    <property type="match status" value="1"/>
</dbReference>
<keyword evidence="7" id="KW-1185">Reference proteome</keyword>
<dbReference type="PROSITE" id="PS01124">
    <property type="entry name" value="HTH_ARAC_FAMILY_2"/>
    <property type="match status" value="1"/>
</dbReference>
<dbReference type="PANTHER" id="PTHR43280:SF2">
    <property type="entry name" value="HTH-TYPE TRANSCRIPTIONAL REGULATOR EXSA"/>
    <property type="match status" value="1"/>
</dbReference>
<accession>A0ABS4I8K4</accession>
<keyword evidence="4" id="KW-1133">Transmembrane helix</keyword>
<reference evidence="6 7" key="1">
    <citation type="submission" date="2021-03" db="EMBL/GenBank/DDBJ databases">
        <title>Genomic Encyclopedia of Type Strains, Phase IV (KMG-IV): sequencing the most valuable type-strain genomes for metagenomic binning, comparative biology and taxonomic classification.</title>
        <authorList>
            <person name="Goeker M."/>
        </authorList>
    </citation>
    <scope>NUCLEOTIDE SEQUENCE [LARGE SCALE GENOMIC DNA]</scope>
    <source>
        <strain evidence="6 7">DSM 24950</strain>
    </source>
</reference>
<organism evidence="6 7">
    <name type="scientific">Paenibacillus aceris</name>
    <dbReference type="NCBI Taxonomy" id="869555"/>
    <lineage>
        <taxon>Bacteria</taxon>
        <taxon>Bacillati</taxon>
        <taxon>Bacillota</taxon>
        <taxon>Bacilli</taxon>
        <taxon>Bacillales</taxon>
        <taxon>Paenibacillaceae</taxon>
        <taxon>Paenibacillus</taxon>
    </lineage>
</organism>
<evidence type="ECO:0000313" key="6">
    <source>
        <dbReference type="EMBL" id="MBP1966414.1"/>
    </source>
</evidence>
<dbReference type="EMBL" id="JAGGKV010000021">
    <property type="protein sequence ID" value="MBP1966414.1"/>
    <property type="molecule type" value="Genomic_DNA"/>
</dbReference>
<dbReference type="SUPFAM" id="SSF46689">
    <property type="entry name" value="Homeodomain-like"/>
    <property type="match status" value="1"/>
</dbReference>